<dbReference type="InterPro" id="IPR002523">
    <property type="entry name" value="MgTranspt_CorA/ZnTranspt_ZntB"/>
</dbReference>
<comment type="subcellular location">
    <subcellularLocation>
        <location evidence="1">Cell membrane</location>
        <topology evidence="1">Multi-pass membrane protein</topology>
    </subcellularLocation>
</comment>
<reference evidence="10" key="1">
    <citation type="journal article" date="2019" name="Int. J. Syst. Evol. Microbiol.">
        <title>The Global Catalogue of Microorganisms (GCM) 10K type strain sequencing project: providing services to taxonomists for standard genome sequencing and annotation.</title>
        <authorList>
            <consortium name="The Broad Institute Genomics Platform"/>
            <consortium name="The Broad Institute Genome Sequencing Center for Infectious Disease"/>
            <person name="Wu L."/>
            <person name="Ma J."/>
        </authorList>
    </citation>
    <scope>NUCLEOTIDE SEQUENCE [LARGE SCALE GENOMIC DNA]</scope>
    <source>
        <strain evidence="10">NBRC 108894</strain>
    </source>
</reference>
<dbReference type="Gene3D" id="1.20.58.340">
    <property type="entry name" value="Magnesium transport protein CorA, transmembrane region"/>
    <property type="match status" value="2"/>
</dbReference>
<dbReference type="InterPro" id="IPR045861">
    <property type="entry name" value="CorA_cytoplasmic_dom"/>
</dbReference>
<dbReference type="InterPro" id="IPR045863">
    <property type="entry name" value="CorA_TM1_TM2"/>
</dbReference>
<evidence type="ECO:0000256" key="3">
    <source>
        <dbReference type="ARBA" id="ARBA00022448"/>
    </source>
</evidence>
<dbReference type="Pfam" id="PF01544">
    <property type="entry name" value="CorA"/>
    <property type="match status" value="1"/>
</dbReference>
<dbReference type="PANTHER" id="PTHR46494">
    <property type="entry name" value="CORA FAMILY METAL ION TRANSPORTER (EUROFUNG)"/>
    <property type="match status" value="1"/>
</dbReference>
<dbReference type="Gene3D" id="3.30.460.20">
    <property type="entry name" value="CorA soluble domain-like"/>
    <property type="match status" value="1"/>
</dbReference>
<dbReference type="SUPFAM" id="SSF143865">
    <property type="entry name" value="CorA soluble domain-like"/>
    <property type="match status" value="1"/>
</dbReference>
<evidence type="ECO:0000313" key="9">
    <source>
        <dbReference type="EMBL" id="GMA94019.1"/>
    </source>
</evidence>
<dbReference type="SUPFAM" id="SSF144083">
    <property type="entry name" value="Magnesium transport protein CorA, transmembrane region"/>
    <property type="match status" value="1"/>
</dbReference>
<feature type="transmembrane region" description="Helical" evidence="8">
    <location>
        <begin position="328"/>
        <end position="348"/>
    </location>
</feature>
<proteinExistence type="inferred from homology"/>
<keyword evidence="10" id="KW-1185">Reference proteome</keyword>
<dbReference type="Proteomes" id="UP001157034">
    <property type="component" value="Unassembled WGS sequence"/>
</dbReference>
<dbReference type="EMBL" id="BSVB01000001">
    <property type="protein sequence ID" value="GMA94019.1"/>
    <property type="molecule type" value="Genomic_DNA"/>
</dbReference>
<evidence type="ECO:0000256" key="6">
    <source>
        <dbReference type="ARBA" id="ARBA00022989"/>
    </source>
</evidence>
<evidence type="ECO:0000256" key="7">
    <source>
        <dbReference type="ARBA" id="ARBA00023136"/>
    </source>
</evidence>
<evidence type="ECO:0000256" key="1">
    <source>
        <dbReference type="ARBA" id="ARBA00004651"/>
    </source>
</evidence>
<organism evidence="9 10">
    <name type="scientific">Pseudolysinimonas kribbensis</name>
    <dbReference type="NCBI Taxonomy" id="433641"/>
    <lineage>
        <taxon>Bacteria</taxon>
        <taxon>Bacillati</taxon>
        <taxon>Actinomycetota</taxon>
        <taxon>Actinomycetes</taxon>
        <taxon>Micrococcales</taxon>
        <taxon>Microbacteriaceae</taxon>
        <taxon>Pseudolysinimonas</taxon>
    </lineage>
</organism>
<comment type="caution">
    <text evidence="9">The sequence shown here is derived from an EMBL/GenBank/DDBJ whole genome shotgun (WGS) entry which is preliminary data.</text>
</comment>
<sequence length="354" mass="39140">MTMADTSSERAGARRSGVVTNAVYENGARIASPSSLHETFDMLGAHPTALAWIGLYRPDAAELAELKSAFGLHELAIEDAAQGHQRPKLERYGDTLFMVLKAAHYDDAAEEVVFGELHVFAGTNFLITVRHSESPDLAGVRRRMETSPDTLKEGTEAVLYGILDAVVDGYGPVVAGLANDIDEIETQVFDGDPRVSRRIYELNREVIEFERAVSPLSAIIQTLSTGFADGYVGEVLEQYLRDVADHVTQAKERIEEFRVLLRDILAVNTSLVGQRQTEEARALSEASNQQAIESRRIAGWAAILFAPSLIAGIYGMNFRNMPELGWVFGYPMALGIMALFMLILYIVFKRRGWL</sequence>
<dbReference type="PANTHER" id="PTHR46494:SF1">
    <property type="entry name" value="CORA FAMILY METAL ION TRANSPORTER (EUROFUNG)"/>
    <property type="match status" value="1"/>
</dbReference>
<comment type="similarity">
    <text evidence="2">Belongs to the CorA metal ion transporter (MIT) (TC 1.A.35) family.</text>
</comment>
<accession>A0ABQ6K153</accession>
<evidence type="ECO:0000256" key="4">
    <source>
        <dbReference type="ARBA" id="ARBA00022475"/>
    </source>
</evidence>
<keyword evidence="5 8" id="KW-0812">Transmembrane</keyword>
<gene>
    <name evidence="9" type="primary">corA</name>
    <name evidence="9" type="ORF">GCM10025881_08430</name>
</gene>
<evidence type="ECO:0000256" key="2">
    <source>
        <dbReference type="ARBA" id="ARBA00009765"/>
    </source>
</evidence>
<keyword evidence="7 8" id="KW-0472">Membrane</keyword>
<keyword evidence="6 8" id="KW-1133">Transmembrane helix</keyword>
<protein>
    <submittedName>
        <fullName evidence="9">Magnesium transport protein CorA</fullName>
    </submittedName>
</protein>
<dbReference type="CDD" id="cd12830">
    <property type="entry name" value="MtCorA-like"/>
    <property type="match status" value="1"/>
</dbReference>
<name>A0ABQ6K153_9MICO</name>
<evidence type="ECO:0000313" key="10">
    <source>
        <dbReference type="Proteomes" id="UP001157034"/>
    </source>
</evidence>
<keyword evidence="4" id="KW-1003">Cell membrane</keyword>
<evidence type="ECO:0000256" key="5">
    <source>
        <dbReference type="ARBA" id="ARBA00022692"/>
    </source>
</evidence>
<keyword evidence="3" id="KW-0813">Transport</keyword>
<feature type="transmembrane region" description="Helical" evidence="8">
    <location>
        <begin position="297"/>
        <end position="316"/>
    </location>
</feature>
<evidence type="ECO:0000256" key="8">
    <source>
        <dbReference type="SAM" id="Phobius"/>
    </source>
</evidence>